<dbReference type="PIRSF" id="PIRSF037470">
    <property type="entry name" value="Rhomboid"/>
    <property type="match status" value="1"/>
</dbReference>
<dbReference type="SUPFAM" id="SSF47473">
    <property type="entry name" value="EF-hand"/>
    <property type="match status" value="1"/>
</dbReference>
<evidence type="ECO:0000256" key="5">
    <source>
        <dbReference type="ARBA" id="ARBA00022989"/>
    </source>
</evidence>
<keyword evidence="12" id="KW-1185">Reference proteome</keyword>
<dbReference type="STRING" id="105785.A0A2J7RM93"/>
<feature type="active site" evidence="8">
    <location>
        <position position="303"/>
    </location>
</feature>
<dbReference type="AlphaFoldDB" id="A0A2J7RM93"/>
<comment type="subcellular location">
    <subcellularLocation>
        <location evidence="1">Membrane</location>
        <topology evidence="1">Multi-pass membrane protein</topology>
    </subcellularLocation>
</comment>
<feature type="transmembrane region" description="Helical" evidence="9">
    <location>
        <begin position="266"/>
        <end position="288"/>
    </location>
</feature>
<feature type="transmembrane region" description="Helical" evidence="9">
    <location>
        <begin position="238"/>
        <end position="259"/>
    </location>
</feature>
<evidence type="ECO:0000313" key="11">
    <source>
        <dbReference type="EMBL" id="PNF41965.1"/>
    </source>
</evidence>
<evidence type="ECO:0000256" key="2">
    <source>
        <dbReference type="ARBA" id="ARBA00009045"/>
    </source>
</evidence>
<comment type="caution">
    <text evidence="11">The sequence shown here is derived from an EMBL/GenBank/DDBJ whole genome shotgun (WGS) entry which is preliminary data.</text>
</comment>
<keyword evidence="3 9" id="KW-0812">Transmembrane</keyword>
<accession>A0A2J7RM93</accession>
<name>A0A2J7RM93_9NEOP</name>
<dbReference type="InterPro" id="IPR002048">
    <property type="entry name" value="EF_hand_dom"/>
</dbReference>
<dbReference type="PROSITE" id="PS50222">
    <property type="entry name" value="EF_HAND_2"/>
    <property type="match status" value="2"/>
</dbReference>
<dbReference type="EMBL" id="NEVH01002568">
    <property type="protein sequence ID" value="PNF41966.1"/>
    <property type="molecule type" value="Genomic_DNA"/>
</dbReference>
<dbReference type="SUPFAM" id="SSF144091">
    <property type="entry name" value="Rhomboid-like"/>
    <property type="match status" value="1"/>
</dbReference>
<feature type="transmembrane region" description="Helical" evidence="9">
    <location>
        <begin position="132"/>
        <end position="151"/>
    </location>
</feature>
<dbReference type="Gene3D" id="1.20.1540.10">
    <property type="entry name" value="Rhomboid-like"/>
    <property type="match status" value="1"/>
</dbReference>
<evidence type="ECO:0000259" key="10">
    <source>
        <dbReference type="PROSITE" id="PS50222"/>
    </source>
</evidence>
<dbReference type="Gene3D" id="1.10.238.10">
    <property type="entry name" value="EF-hand"/>
    <property type="match status" value="1"/>
</dbReference>
<keyword evidence="5 9" id="KW-1133">Transmembrane helix</keyword>
<dbReference type="GO" id="GO:0005509">
    <property type="term" value="F:calcium ion binding"/>
    <property type="evidence" value="ECO:0007669"/>
    <property type="project" value="InterPro"/>
</dbReference>
<dbReference type="InterPro" id="IPR011992">
    <property type="entry name" value="EF-hand-dom_pair"/>
</dbReference>
<dbReference type="InterPro" id="IPR018247">
    <property type="entry name" value="EF_Hand_1_Ca_BS"/>
</dbReference>
<dbReference type="GO" id="GO:0016020">
    <property type="term" value="C:membrane"/>
    <property type="evidence" value="ECO:0007669"/>
    <property type="project" value="UniProtKB-SubCell"/>
</dbReference>
<dbReference type="CDD" id="cd00051">
    <property type="entry name" value="EFh"/>
    <property type="match status" value="1"/>
</dbReference>
<feature type="domain" description="EF-hand" evidence="10">
    <location>
        <begin position="18"/>
        <end position="53"/>
    </location>
</feature>
<dbReference type="InterPro" id="IPR017213">
    <property type="entry name" value="Peptidase_S54_rhomboid_met"/>
</dbReference>
<evidence type="ECO:0000256" key="1">
    <source>
        <dbReference type="ARBA" id="ARBA00004141"/>
    </source>
</evidence>
<evidence type="ECO:0000313" key="12">
    <source>
        <dbReference type="Proteomes" id="UP000235965"/>
    </source>
</evidence>
<gene>
    <name evidence="11" type="ORF">B7P43_G14644</name>
</gene>
<dbReference type="OrthoDB" id="418595at2759"/>
<feature type="domain" description="EF-hand" evidence="10">
    <location>
        <begin position="56"/>
        <end position="91"/>
    </location>
</feature>
<feature type="transmembrane region" description="Helical" evidence="9">
    <location>
        <begin position="211"/>
        <end position="232"/>
    </location>
</feature>
<evidence type="ECO:0000256" key="8">
    <source>
        <dbReference type="PIRSR" id="PIRSR037470-50"/>
    </source>
</evidence>
<organism evidence="11 12">
    <name type="scientific">Cryptotermes secundus</name>
    <dbReference type="NCBI Taxonomy" id="105785"/>
    <lineage>
        <taxon>Eukaryota</taxon>
        <taxon>Metazoa</taxon>
        <taxon>Ecdysozoa</taxon>
        <taxon>Arthropoda</taxon>
        <taxon>Hexapoda</taxon>
        <taxon>Insecta</taxon>
        <taxon>Pterygota</taxon>
        <taxon>Neoptera</taxon>
        <taxon>Polyneoptera</taxon>
        <taxon>Dictyoptera</taxon>
        <taxon>Blattodea</taxon>
        <taxon>Blattoidea</taxon>
        <taxon>Termitoidae</taxon>
        <taxon>Kalotermitidae</taxon>
        <taxon>Cryptotermitinae</taxon>
        <taxon>Cryptotermes</taxon>
    </lineage>
</organism>
<dbReference type="Pfam" id="PF13499">
    <property type="entry name" value="EF-hand_7"/>
    <property type="match status" value="1"/>
</dbReference>
<evidence type="ECO:0000256" key="9">
    <source>
        <dbReference type="SAM" id="Phobius"/>
    </source>
</evidence>
<dbReference type="PANTHER" id="PTHR45840:SF8">
    <property type="entry name" value="RHOMBOID PROTEASE"/>
    <property type="match status" value="1"/>
</dbReference>
<dbReference type="PANTHER" id="PTHR45840">
    <property type="entry name" value="RHOMBOID-RELATED PROTEIN"/>
    <property type="match status" value="1"/>
</dbReference>
<feature type="transmembrane region" description="Helical" evidence="9">
    <location>
        <begin position="179"/>
        <end position="204"/>
    </location>
</feature>
<dbReference type="Proteomes" id="UP000235965">
    <property type="component" value="Unassembled WGS sequence"/>
</dbReference>
<dbReference type="GO" id="GO:0004252">
    <property type="term" value="F:serine-type endopeptidase activity"/>
    <property type="evidence" value="ECO:0007669"/>
    <property type="project" value="UniProtKB-UniRule"/>
</dbReference>
<comment type="similarity">
    <text evidence="2 7">Belongs to the peptidase S54 family.</text>
</comment>
<dbReference type="InterPro" id="IPR022764">
    <property type="entry name" value="Peptidase_S54_rhomboid_dom"/>
</dbReference>
<sequence length="360" mass="40648">MAQTQREHQHAGPQTSIALYPHWQLIFDKYDQDSDGRISLAELKHMIHSESFTKDIPQHVVRQILKRADEDENGYIEYPEFLKMTKHKEMQGVFGRALNRYVRAAVVQHTATADEPDEAGDYEGQYSCYPPTLCMILISLLEVIAFLWDIIEEGTSSVHSPATTLFIYNPFKRYEAWRYLTYMFVHVGVFHLVVNLVVQIMLGIPLEMVHGWWRVLLVYLAGVVAGSLGTSVSDPRVYLAGASGGVYAIIAAHLASICLNWAEMQFAVFHLLIFLILTVVDVGTAVYTRYVLLEENQIGYAAHLAGAVAGLLVGINALRNLQVKSWERKVWWASIILYVALMLAAIIWNAAFPSYFPPSK</sequence>
<dbReference type="EMBL" id="NEVH01002568">
    <property type="protein sequence ID" value="PNF41965.1"/>
    <property type="molecule type" value="Genomic_DNA"/>
</dbReference>
<dbReference type="InterPro" id="IPR035952">
    <property type="entry name" value="Rhomboid-like_sf"/>
</dbReference>
<evidence type="ECO:0000256" key="3">
    <source>
        <dbReference type="ARBA" id="ARBA00022692"/>
    </source>
</evidence>
<feature type="active site" description="Nucleophile" evidence="8">
    <location>
        <position position="243"/>
    </location>
</feature>
<evidence type="ECO:0000256" key="7">
    <source>
        <dbReference type="PIRNR" id="PIRNR037470"/>
    </source>
</evidence>
<evidence type="ECO:0000256" key="6">
    <source>
        <dbReference type="ARBA" id="ARBA00023136"/>
    </source>
</evidence>
<proteinExistence type="inferred from homology"/>
<dbReference type="InterPro" id="IPR051739">
    <property type="entry name" value="Rhomboid_IM_Serine_Proteases"/>
</dbReference>
<dbReference type="SMART" id="SM00054">
    <property type="entry name" value="EFh"/>
    <property type="match status" value="2"/>
</dbReference>
<evidence type="ECO:0000256" key="4">
    <source>
        <dbReference type="ARBA" id="ARBA00022837"/>
    </source>
</evidence>
<protein>
    <recommendedName>
        <fullName evidence="10">EF-hand domain-containing protein</fullName>
    </recommendedName>
</protein>
<keyword evidence="6 9" id="KW-0472">Membrane</keyword>
<dbReference type="FunCoup" id="A0A2J7RM93">
    <property type="interactions" value="197"/>
</dbReference>
<feature type="transmembrane region" description="Helical" evidence="9">
    <location>
        <begin position="330"/>
        <end position="351"/>
    </location>
</feature>
<dbReference type="InParanoid" id="A0A2J7RM93"/>
<reference evidence="11 12" key="1">
    <citation type="submission" date="2017-12" db="EMBL/GenBank/DDBJ databases">
        <title>Hemimetabolous genomes reveal molecular basis of termite eusociality.</title>
        <authorList>
            <person name="Harrison M.C."/>
            <person name="Jongepier E."/>
            <person name="Robertson H.M."/>
            <person name="Arning N."/>
            <person name="Bitard-Feildel T."/>
            <person name="Chao H."/>
            <person name="Childers C.P."/>
            <person name="Dinh H."/>
            <person name="Doddapaneni H."/>
            <person name="Dugan S."/>
            <person name="Gowin J."/>
            <person name="Greiner C."/>
            <person name="Han Y."/>
            <person name="Hu H."/>
            <person name="Hughes D.S.T."/>
            <person name="Huylmans A.-K."/>
            <person name="Kemena C."/>
            <person name="Kremer L.P.M."/>
            <person name="Lee S.L."/>
            <person name="Lopez-Ezquerra A."/>
            <person name="Mallet L."/>
            <person name="Monroy-Kuhn J.M."/>
            <person name="Moser A."/>
            <person name="Murali S.C."/>
            <person name="Muzny D.M."/>
            <person name="Otani S."/>
            <person name="Piulachs M.-D."/>
            <person name="Poelchau M."/>
            <person name="Qu J."/>
            <person name="Schaub F."/>
            <person name="Wada-Katsumata A."/>
            <person name="Worley K.C."/>
            <person name="Xie Q."/>
            <person name="Ylla G."/>
            <person name="Poulsen M."/>
            <person name="Gibbs R.A."/>
            <person name="Schal C."/>
            <person name="Richards S."/>
            <person name="Belles X."/>
            <person name="Korb J."/>
            <person name="Bornberg-Bauer E."/>
        </authorList>
    </citation>
    <scope>NUCLEOTIDE SEQUENCE [LARGE SCALE GENOMIC DNA]</scope>
    <source>
        <tissue evidence="11">Whole body</tissue>
    </source>
</reference>
<feature type="transmembrane region" description="Helical" evidence="9">
    <location>
        <begin position="300"/>
        <end position="318"/>
    </location>
</feature>
<dbReference type="PROSITE" id="PS00018">
    <property type="entry name" value="EF_HAND_1"/>
    <property type="match status" value="2"/>
</dbReference>
<keyword evidence="4" id="KW-0106">Calcium</keyword>
<dbReference type="Pfam" id="PF01694">
    <property type="entry name" value="Rhomboid"/>
    <property type="match status" value="1"/>
</dbReference>